<dbReference type="RefSeq" id="WP_126505090.1">
    <property type="nucleotide sequence ID" value="NZ_RXNV01000002.1"/>
</dbReference>
<evidence type="ECO:0000313" key="3">
    <source>
        <dbReference type="Proteomes" id="UP000282060"/>
    </source>
</evidence>
<dbReference type="AlphaFoldDB" id="A0A3S0KSP5"/>
<dbReference type="OrthoDB" id="9832627at2"/>
<evidence type="ECO:0000313" key="2">
    <source>
        <dbReference type="EMBL" id="RTR33536.1"/>
    </source>
</evidence>
<keyword evidence="1" id="KW-0472">Membrane</keyword>
<comment type="caution">
    <text evidence="2">The sequence shown here is derived from an EMBL/GenBank/DDBJ whole genome shotgun (WGS) entry which is preliminary data.</text>
</comment>
<sequence length="104" mass="11634">MTQINIEDKMNERLRNTFNTILIGSMIALAIVGSHIALDRNFPVIVEQTTDSTNIRVNCTGKGQGHIVDSYQIEGDILTYKLSGKNTEVIAHMANCRIMIENKQ</sequence>
<name>A0A3S0KSP5_9GAMM</name>
<accession>A0A3S0KSP5</accession>
<proteinExistence type="predicted"/>
<gene>
    <name evidence="2" type="ORF">EKG39_07375</name>
</gene>
<evidence type="ECO:0000256" key="1">
    <source>
        <dbReference type="SAM" id="Phobius"/>
    </source>
</evidence>
<keyword evidence="3" id="KW-1185">Reference proteome</keyword>
<dbReference type="EMBL" id="RXNV01000002">
    <property type="protein sequence ID" value="RTR33536.1"/>
    <property type="molecule type" value="Genomic_DNA"/>
</dbReference>
<keyword evidence="1" id="KW-1133">Transmembrane helix</keyword>
<organism evidence="2 3">
    <name type="scientific">Shewanella atlantica</name>
    <dbReference type="NCBI Taxonomy" id="271099"/>
    <lineage>
        <taxon>Bacteria</taxon>
        <taxon>Pseudomonadati</taxon>
        <taxon>Pseudomonadota</taxon>
        <taxon>Gammaproteobacteria</taxon>
        <taxon>Alteromonadales</taxon>
        <taxon>Shewanellaceae</taxon>
        <taxon>Shewanella</taxon>
    </lineage>
</organism>
<reference evidence="2 3" key="1">
    <citation type="submission" date="2018-12" db="EMBL/GenBank/DDBJ databases">
        <authorList>
            <person name="Yu L."/>
        </authorList>
    </citation>
    <scope>NUCLEOTIDE SEQUENCE [LARGE SCALE GENOMIC DNA]</scope>
    <source>
        <strain evidence="2 3">HAW-EB5</strain>
    </source>
</reference>
<protein>
    <submittedName>
        <fullName evidence="2">Uncharacterized protein</fullName>
    </submittedName>
</protein>
<keyword evidence="1" id="KW-0812">Transmembrane</keyword>
<dbReference type="Proteomes" id="UP000282060">
    <property type="component" value="Unassembled WGS sequence"/>
</dbReference>
<feature type="transmembrane region" description="Helical" evidence="1">
    <location>
        <begin position="21"/>
        <end position="38"/>
    </location>
</feature>